<proteinExistence type="predicted"/>
<comment type="caution">
    <text evidence="2">The sequence shown here is derived from an EMBL/GenBank/DDBJ whole genome shotgun (WGS) entry which is preliminary data.</text>
</comment>
<keyword evidence="3" id="KW-1185">Reference proteome</keyword>
<sequence length="488" mass="52380">MSPPLQGQLRSPPLNLLQLEDPLLAVALPVGGHEDGHSRLKYGGTQGSLVAPNAGNGSTVLAMLESLLVRGLWLTVSIQAGSPDGPSMGLQPIGAVLYLPFVREGRVHPKLQVHIGSRELKEWDHQFEVNLSVSTVSFCSNCWSSSLGGLPEETVQHKNPEGALQGGNDESHSAMAETKAAECSSVRLISACGSLICFVGGPHMPLENQVTHDVLRIFRAFEFDTSRLYGFLSAAIKSDSSPSPLGYLLESLPLFALSSPLQRQSQSLQTLVSPTKPSGADALILSCSEEKTASGVPNHDDEPALQLKKRPLNPNAAPFVPRASAQSTAATNVSAVLHDAQTLYGAPLQPRASATAVDHVGEATTAGIPLYNHGVKEHLIGLTQFQSSLIPASTHNKFEADIYREMHPSIESFSSTLNRSSYLTEPPGRLWSPSGYTPREGNMARPHRQKICRDILGDRPPHLTAPRPEKSWEAGLKCPVQLQEALAD</sequence>
<dbReference type="Proteomes" id="UP000095192">
    <property type="component" value="Unassembled WGS sequence"/>
</dbReference>
<accession>A0A1D3D388</accession>
<dbReference type="InParanoid" id="A0A1D3D388"/>
<organism evidence="2 3">
    <name type="scientific">Cyclospora cayetanensis</name>
    <dbReference type="NCBI Taxonomy" id="88456"/>
    <lineage>
        <taxon>Eukaryota</taxon>
        <taxon>Sar</taxon>
        <taxon>Alveolata</taxon>
        <taxon>Apicomplexa</taxon>
        <taxon>Conoidasida</taxon>
        <taxon>Coccidia</taxon>
        <taxon>Eucoccidiorida</taxon>
        <taxon>Eimeriorina</taxon>
        <taxon>Eimeriidae</taxon>
        <taxon>Cyclospora</taxon>
    </lineage>
</organism>
<gene>
    <name evidence="2" type="ORF">cyc_01066</name>
</gene>
<protein>
    <submittedName>
        <fullName evidence="2">Uncharacterized protein</fullName>
    </submittedName>
</protein>
<evidence type="ECO:0000256" key="1">
    <source>
        <dbReference type="SAM" id="MobiDB-lite"/>
    </source>
</evidence>
<dbReference type="VEuPathDB" id="ToxoDB:cyc_01066"/>
<name>A0A1D3D388_9EIME</name>
<dbReference type="EMBL" id="JROU02000929">
    <property type="protein sequence ID" value="OEH77918.1"/>
    <property type="molecule type" value="Genomic_DNA"/>
</dbReference>
<feature type="compositionally biased region" description="Basic and acidic residues" evidence="1">
    <location>
        <begin position="455"/>
        <end position="472"/>
    </location>
</feature>
<evidence type="ECO:0000313" key="2">
    <source>
        <dbReference type="EMBL" id="OEH77918.1"/>
    </source>
</evidence>
<evidence type="ECO:0000313" key="3">
    <source>
        <dbReference type="Proteomes" id="UP000095192"/>
    </source>
</evidence>
<dbReference type="VEuPathDB" id="ToxoDB:LOC34618141"/>
<dbReference type="AlphaFoldDB" id="A0A1D3D388"/>
<reference evidence="2 3" key="1">
    <citation type="journal article" date="2016" name="BMC Genomics">
        <title>Comparative genomics reveals Cyclospora cayetanensis possesses coccidia-like metabolism and invasion components but unique surface antigens.</title>
        <authorList>
            <person name="Liu S."/>
            <person name="Wang L."/>
            <person name="Zheng H."/>
            <person name="Xu Z."/>
            <person name="Roellig D.M."/>
            <person name="Li N."/>
            <person name="Frace M.A."/>
            <person name="Tang K."/>
            <person name="Arrowood M.J."/>
            <person name="Moss D.M."/>
            <person name="Zhang L."/>
            <person name="Feng Y."/>
            <person name="Xiao L."/>
        </authorList>
    </citation>
    <scope>NUCLEOTIDE SEQUENCE [LARGE SCALE GENOMIC DNA]</scope>
    <source>
        <strain evidence="2 3">CHN_HEN01</strain>
    </source>
</reference>
<feature type="region of interest" description="Disordered" evidence="1">
    <location>
        <begin position="455"/>
        <end position="474"/>
    </location>
</feature>